<evidence type="ECO:0000313" key="3">
    <source>
        <dbReference type="Proteomes" id="UP000484164"/>
    </source>
</evidence>
<dbReference type="SUPFAM" id="SSF53448">
    <property type="entry name" value="Nucleotide-diphospho-sugar transferases"/>
    <property type="match status" value="1"/>
</dbReference>
<dbReference type="Pfam" id="PF00535">
    <property type="entry name" value="Glycos_transf_2"/>
    <property type="match status" value="1"/>
</dbReference>
<dbReference type="PANTHER" id="PTHR43685">
    <property type="entry name" value="GLYCOSYLTRANSFERASE"/>
    <property type="match status" value="1"/>
</dbReference>
<dbReference type="InterPro" id="IPR001173">
    <property type="entry name" value="Glyco_trans_2-like"/>
</dbReference>
<evidence type="ECO:0000259" key="1">
    <source>
        <dbReference type="Pfam" id="PF00535"/>
    </source>
</evidence>
<feature type="domain" description="Glycosyltransferase 2-like" evidence="1">
    <location>
        <begin position="7"/>
        <end position="177"/>
    </location>
</feature>
<keyword evidence="3" id="KW-1185">Reference proteome</keyword>
<keyword evidence="2" id="KW-0808">Transferase</keyword>
<dbReference type="AlphaFoldDB" id="A0A6L3ZHP8"/>
<dbReference type="EMBL" id="WBVQ01000001">
    <property type="protein sequence ID" value="KAB2817149.1"/>
    <property type="molecule type" value="Genomic_DNA"/>
</dbReference>
<comment type="caution">
    <text evidence="2">The sequence shown here is derived from an EMBL/GenBank/DDBJ whole genome shotgun (WGS) entry which is preliminary data.</text>
</comment>
<name>A0A6L3ZHP8_9FLAO</name>
<evidence type="ECO:0000313" key="2">
    <source>
        <dbReference type="EMBL" id="KAB2817149.1"/>
    </source>
</evidence>
<dbReference type="OrthoDB" id="597270at2"/>
<gene>
    <name evidence="2" type="ORF">F8C82_01765</name>
</gene>
<reference evidence="2 3" key="1">
    <citation type="submission" date="2019-10" db="EMBL/GenBank/DDBJ databases">
        <title>Genome sequence of Phaeocystidibacter marisrubri JCM30614 (type strain).</title>
        <authorList>
            <person name="Bowman J.P."/>
        </authorList>
    </citation>
    <scope>NUCLEOTIDE SEQUENCE [LARGE SCALE GENOMIC DNA]</scope>
    <source>
        <strain evidence="2 3">JCM 30614</strain>
    </source>
</reference>
<dbReference type="InterPro" id="IPR050834">
    <property type="entry name" value="Glycosyltransf_2"/>
</dbReference>
<accession>A0A6L3ZHP8</accession>
<sequence>MENPILSVIVCTYNRERYILRNLECLLQQTLDKSKYEVVLVNNNSPDNTDAICKEFIAAHPDLRVTYSIEYNQGHTWARNRGIAESKGKYLAFIDDDAFVRPEYCEETIRFFEENPKVDVIGGKLYPLYDDCDEPKWMSKWLLPLVAALDMGDQPKAFAKRKFPTGANMAYRKECFDKAGVFDVELGRRGDGLEGGDEKDMVFRIKKVGGLVYYAPKVVVDHIIPPKRITMEYVKGLAMGVGGHERTRLQKEGAGAMVIKWMLELVKIGGTALLYLSFLLKGQHIKGWTLVKFRYWVVMGLLGAKPHQG</sequence>
<dbReference type="Proteomes" id="UP000484164">
    <property type="component" value="Unassembled WGS sequence"/>
</dbReference>
<proteinExistence type="predicted"/>
<dbReference type="RefSeq" id="WP_151691720.1">
    <property type="nucleotide sequence ID" value="NZ_BMGX01000002.1"/>
</dbReference>
<dbReference type="GO" id="GO:0016740">
    <property type="term" value="F:transferase activity"/>
    <property type="evidence" value="ECO:0007669"/>
    <property type="project" value="UniProtKB-KW"/>
</dbReference>
<protein>
    <submittedName>
        <fullName evidence="2">Glycosyltransferase family 2 protein</fullName>
    </submittedName>
</protein>
<dbReference type="InterPro" id="IPR029044">
    <property type="entry name" value="Nucleotide-diphossugar_trans"/>
</dbReference>
<dbReference type="Gene3D" id="3.90.550.10">
    <property type="entry name" value="Spore Coat Polysaccharide Biosynthesis Protein SpsA, Chain A"/>
    <property type="match status" value="1"/>
</dbReference>
<organism evidence="2 3">
    <name type="scientific">Phaeocystidibacter marisrubri</name>
    <dbReference type="NCBI Taxonomy" id="1577780"/>
    <lineage>
        <taxon>Bacteria</taxon>
        <taxon>Pseudomonadati</taxon>
        <taxon>Bacteroidota</taxon>
        <taxon>Flavobacteriia</taxon>
        <taxon>Flavobacteriales</taxon>
        <taxon>Phaeocystidibacteraceae</taxon>
        <taxon>Phaeocystidibacter</taxon>
    </lineage>
</organism>
<dbReference type="PANTHER" id="PTHR43685:SF2">
    <property type="entry name" value="GLYCOSYLTRANSFERASE 2-LIKE DOMAIN-CONTAINING PROTEIN"/>
    <property type="match status" value="1"/>
</dbReference>